<accession>A0AB34INP8</accession>
<comment type="caution">
    <text evidence="7">The sequence shown here is derived from an EMBL/GenBank/DDBJ whole genome shotgun (WGS) entry which is preliminary data.</text>
</comment>
<organism evidence="7 8">
    <name type="scientific">Prymnesium parvum</name>
    <name type="common">Toxic golden alga</name>
    <dbReference type="NCBI Taxonomy" id="97485"/>
    <lineage>
        <taxon>Eukaryota</taxon>
        <taxon>Haptista</taxon>
        <taxon>Haptophyta</taxon>
        <taxon>Prymnesiophyceae</taxon>
        <taxon>Prymnesiales</taxon>
        <taxon>Prymnesiaceae</taxon>
        <taxon>Prymnesium</taxon>
    </lineage>
</organism>
<dbReference type="SUPFAM" id="SSF52540">
    <property type="entry name" value="P-loop containing nucleoside triphosphate hydrolases"/>
    <property type="match status" value="2"/>
</dbReference>
<dbReference type="InterPro" id="IPR000863">
    <property type="entry name" value="Sulfotransferase_dom"/>
</dbReference>
<evidence type="ECO:0000256" key="1">
    <source>
        <dbReference type="ARBA" id="ARBA00022679"/>
    </source>
</evidence>
<evidence type="ECO:0000256" key="3">
    <source>
        <dbReference type="PIRSR" id="PIRSR637359-1"/>
    </source>
</evidence>
<evidence type="ECO:0000256" key="5">
    <source>
        <dbReference type="SAM" id="SignalP"/>
    </source>
</evidence>
<dbReference type="EMBL" id="JBGBPQ010000023">
    <property type="protein sequence ID" value="KAL1500608.1"/>
    <property type="molecule type" value="Genomic_DNA"/>
</dbReference>
<dbReference type="AlphaFoldDB" id="A0AB34INP8"/>
<evidence type="ECO:0000313" key="8">
    <source>
        <dbReference type="Proteomes" id="UP001515480"/>
    </source>
</evidence>
<evidence type="ECO:0000259" key="6">
    <source>
        <dbReference type="Pfam" id="PF00685"/>
    </source>
</evidence>
<dbReference type="Pfam" id="PF00685">
    <property type="entry name" value="Sulfotransfer_1"/>
    <property type="match status" value="1"/>
</dbReference>
<dbReference type="InterPro" id="IPR027417">
    <property type="entry name" value="P-loop_NTPase"/>
</dbReference>
<keyword evidence="5" id="KW-0732">Signal</keyword>
<keyword evidence="8" id="KW-1185">Reference proteome</keyword>
<dbReference type="InterPro" id="IPR037359">
    <property type="entry name" value="NST/OST"/>
</dbReference>
<evidence type="ECO:0000256" key="2">
    <source>
        <dbReference type="ARBA" id="ARBA00023180"/>
    </source>
</evidence>
<feature type="domain" description="Sulfotransferase" evidence="6">
    <location>
        <begin position="166"/>
        <end position="278"/>
    </location>
</feature>
<proteinExistence type="predicted"/>
<dbReference type="PANTHER" id="PTHR10605">
    <property type="entry name" value="HEPARAN SULFATE SULFOTRANSFERASE"/>
    <property type="match status" value="1"/>
</dbReference>
<sequence>MRVRRGASLALLAWLLVWAALLVVRQHRRIPEEQADDELAASHPQSAALARARAPPAAMRLRSRTERLLAELQPPALREGAALGDGAGSELEAAPEHAKQTCYSFNRAYCPPLNLSVQTSAQIAQTFSYCQQFARLEDHTPLGFCGRRLPRRNPCWRERGATSCLPHFFMLGEMKCGTTSLYQLLDRHPHVVPPLTKEPRFLMPARYRTTTLSRYAINFKPVISRVDSVTFDASPVYLRSPLARDWIKRWLPHAKLIALVRDPVQRAYSHWKMGTEWLSSKCTRREEVEQLRPWQAHLAFGAMMERGLLQHHFRACARELGQASVAVPRGLALIELPHRPAAAGGNDSAVFDGELGRCILSKDPSLAIKFRSELAGQAPRHKVDSLRAVERLVMRCSESMLTPESALAKGLAYSKELRAWAELFPRSQLLVIHTDDLASSAQRIMNATFSFLGLTPVDVGTQSRFCVHGKAGVMDVLQEDDNEIDIRGQTPHTGDEPPNPKAYRRLHVGPCGEDEAGMLKTSSGALHHKIDAELQQRLRALFKPSNEDLYAFLGRDLGW</sequence>
<feature type="binding site" evidence="4">
    <location>
        <position position="269"/>
    </location>
    <ligand>
        <name>3'-phosphoadenylyl sulfate</name>
        <dbReference type="ChEBI" id="CHEBI:58339"/>
    </ligand>
</feature>
<reference evidence="7 8" key="1">
    <citation type="journal article" date="2024" name="Science">
        <title>Giant polyketide synthase enzymes in the biosynthesis of giant marine polyether toxins.</title>
        <authorList>
            <person name="Fallon T.R."/>
            <person name="Shende V.V."/>
            <person name="Wierzbicki I.H."/>
            <person name="Pendleton A.L."/>
            <person name="Watervoot N.F."/>
            <person name="Auber R.P."/>
            <person name="Gonzalez D.J."/>
            <person name="Wisecaver J.H."/>
            <person name="Moore B.S."/>
        </authorList>
    </citation>
    <scope>NUCLEOTIDE SEQUENCE [LARGE SCALE GENOMIC DNA]</scope>
    <source>
        <strain evidence="7 8">12B1</strain>
    </source>
</reference>
<dbReference type="Gene3D" id="3.40.50.300">
    <property type="entry name" value="P-loop containing nucleotide triphosphate hydrolases"/>
    <property type="match status" value="2"/>
</dbReference>
<dbReference type="PANTHER" id="PTHR10605:SF56">
    <property type="entry name" value="BIFUNCTIONAL HEPARAN SULFATE N-DEACETYLASE_N-SULFOTRANSFERASE"/>
    <property type="match status" value="1"/>
</dbReference>
<evidence type="ECO:0000256" key="4">
    <source>
        <dbReference type="PIRSR" id="PIRSR637359-2"/>
    </source>
</evidence>
<feature type="binding site" evidence="4">
    <location>
        <position position="261"/>
    </location>
    <ligand>
        <name>3'-phosphoadenylyl sulfate</name>
        <dbReference type="ChEBI" id="CHEBI:58339"/>
    </ligand>
</feature>
<feature type="signal peptide" evidence="5">
    <location>
        <begin position="1"/>
        <end position="19"/>
    </location>
</feature>
<dbReference type="Proteomes" id="UP001515480">
    <property type="component" value="Unassembled WGS sequence"/>
</dbReference>
<gene>
    <name evidence="7" type="ORF">AB1Y20_013260</name>
</gene>
<feature type="chain" id="PRO_5044341592" description="Sulfotransferase domain-containing protein" evidence="5">
    <location>
        <begin position="20"/>
        <end position="559"/>
    </location>
</feature>
<dbReference type="GO" id="GO:0008146">
    <property type="term" value="F:sulfotransferase activity"/>
    <property type="evidence" value="ECO:0007669"/>
    <property type="project" value="InterPro"/>
</dbReference>
<keyword evidence="2" id="KW-0325">Glycoprotein</keyword>
<feature type="active site" description="For sulfotransferase activity" evidence="3">
    <location>
        <position position="175"/>
    </location>
</feature>
<keyword evidence="1" id="KW-0808">Transferase</keyword>
<evidence type="ECO:0000313" key="7">
    <source>
        <dbReference type="EMBL" id="KAL1500608.1"/>
    </source>
</evidence>
<protein>
    <recommendedName>
        <fullName evidence="6">Sulfotransferase domain-containing protein</fullName>
    </recommendedName>
</protein>
<name>A0AB34INP8_PRYPA</name>